<evidence type="ECO:0000256" key="3">
    <source>
        <dbReference type="ARBA" id="ARBA00023015"/>
    </source>
</evidence>
<keyword evidence="10" id="KW-1185">Reference proteome</keyword>
<protein>
    <recommendedName>
        <fullName evidence="8">BZIP domain-containing protein</fullName>
    </recommendedName>
</protein>
<dbReference type="SMART" id="SM00338">
    <property type="entry name" value="BRLZ"/>
    <property type="match status" value="1"/>
</dbReference>
<comment type="subcellular location">
    <subcellularLocation>
        <location evidence="1">Nucleus</location>
    </subcellularLocation>
</comment>
<organism evidence="9 10">
    <name type="scientific">Trapa incisa</name>
    <dbReference type="NCBI Taxonomy" id="236973"/>
    <lineage>
        <taxon>Eukaryota</taxon>
        <taxon>Viridiplantae</taxon>
        <taxon>Streptophyta</taxon>
        <taxon>Embryophyta</taxon>
        <taxon>Tracheophyta</taxon>
        <taxon>Spermatophyta</taxon>
        <taxon>Magnoliopsida</taxon>
        <taxon>eudicotyledons</taxon>
        <taxon>Gunneridae</taxon>
        <taxon>Pentapetalae</taxon>
        <taxon>rosids</taxon>
        <taxon>malvids</taxon>
        <taxon>Myrtales</taxon>
        <taxon>Lythraceae</taxon>
        <taxon>Trapa</taxon>
    </lineage>
</organism>
<proteinExistence type="inferred from homology"/>
<dbReference type="Gene3D" id="1.20.5.170">
    <property type="match status" value="1"/>
</dbReference>
<evidence type="ECO:0000256" key="5">
    <source>
        <dbReference type="ARBA" id="ARBA00023163"/>
    </source>
</evidence>
<evidence type="ECO:0000256" key="1">
    <source>
        <dbReference type="ARBA" id="ARBA00004123"/>
    </source>
</evidence>
<accession>A0AAN7QD30</accession>
<comment type="similarity">
    <text evidence="2">Belongs to the bZIP family.</text>
</comment>
<reference evidence="9 10" key="1">
    <citation type="journal article" date="2023" name="Hortic Res">
        <title>Pangenome of water caltrop reveals structural variations and asymmetric subgenome divergence after allopolyploidization.</title>
        <authorList>
            <person name="Zhang X."/>
            <person name="Chen Y."/>
            <person name="Wang L."/>
            <person name="Yuan Y."/>
            <person name="Fang M."/>
            <person name="Shi L."/>
            <person name="Lu R."/>
            <person name="Comes H.P."/>
            <person name="Ma Y."/>
            <person name="Chen Y."/>
            <person name="Huang G."/>
            <person name="Zhou Y."/>
            <person name="Zheng Z."/>
            <person name="Qiu Y."/>
        </authorList>
    </citation>
    <scope>NUCLEOTIDE SEQUENCE [LARGE SCALE GENOMIC DNA]</scope>
    <source>
        <tissue evidence="9">Roots</tissue>
    </source>
</reference>
<feature type="compositionally biased region" description="Polar residues" evidence="7">
    <location>
        <begin position="138"/>
        <end position="161"/>
    </location>
</feature>
<keyword evidence="5" id="KW-0804">Transcription</keyword>
<dbReference type="FunFam" id="1.20.5.170:FF:000020">
    <property type="entry name" value="BZIP transcription factor"/>
    <property type="match status" value="1"/>
</dbReference>
<dbReference type="PANTHER" id="PTHR46408">
    <property type="entry name" value="BASIC LEUCINE ZIPPER 63"/>
    <property type="match status" value="1"/>
</dbReference>
<dbReference type="GO" id="GO:0046983">
    <property type="term" value="F:protein dimerization activity"/>
    <property type="evidence" value="ECO:0007669"/>
    <property type="project" value="UniProtKB-ARBA"/>
</dbReference>
<dbReference type="PROSITE" id="PS50217">
    <property type="entry name" value="BZIP"/>
    <property type="match status" value="1"/>
</dbReference>
<dbReference type="InterPro" id="IPR020983">
    <property type="entry name" value="Basic_leucine-zipper_C"/>
</dbReference>
<evidence type="ECO:0000256" key="6">
    <source>
        <dbReference type="ARBA" id="ARBA00023242"/>
    </source>
</evidence>
<dbReference type="InterPro" id="IPR046347">
    <property type="entry name" value="bZIP_sf"/>
</dbReference>
<evidence type="ECO:0000313" key="9">
    <source>
        <dbReference type="EMBL" id="KAK4764042.1"/>
    </source>
</evidence>
<evidence type="ECO:0000256" key="7">
    <source>
        <dbReference type="SAM" id="MobiDB-lite"/>
    </source>
</evidence>
<dbReference type="PANTHER" id="PTHR46408:SF10">
    <property type="entry name" value="BASIC LEUCINE ZIPPER 63"/>
    <property type="match status" value="1"/>
</dbReference>
<sequence length="381" mass="41688">MNSSVFSADEIADSFWSSAVQERPTATVSDWAYDKFLEEVTCPSVISPTVPLLASNSKQTQGGKELNKKKVDQSSTAPIRTDDYHAFLKSQLDQACAAVARSRGSTSKPGEFSALPMNIPHSIRSLQLESTEDGSGLGISTTQCASDGASPGNSALPSVQKNPVLHVKQTTSESSREDSDDDELEVDTGTTENLDPAEVKRVRRMQSNRESARRSRRRKQEHMNELETQVGQLKVEHTTLLKRLTDINHKYDEASVDNRILKADIETLRAKVKMAEETVKQVTGINPLLLAMSNVHNTGIPFMSSPMDSLSIPPMPMQPNPNHLYFNHSVAPSTIPGMTHPQRLDSGFSNGTNSNFLPQPVHNLQNEGEAGNMHNIGGPMS</sequence>
<dbReference type="GO" id="GO:0003677">
    <property type="term" value="F:DNA binding"/>
    <property type="evidence" value="ECO:0007669"/>
    <property type="project" value="UniProtKB-KW"/>
</dbReference>
<feature type="region of interest" description="Disordered" evidence="7">
    <location>
        <begin position="55"/>
        <end position="77"/>
    </location>
</feature>
<dbReference type="InterPro" id="IPR004827">
    <property type="entry name" value="bZIP"/>
</dbReference>
<dbReference type="Pfam" id="PF00170">
    <property type="entry name" value="bZIP_1"/>
    <property type="match status" value="1"/>
</dbReference>
<dbReference type="PROSITE" id="PS00036">
    <property type="entry name" value="BZIP_BASIC"/>
    <property type="match status" value="1"/>
</dbReference>
<keyword evidence="4" id="KW-0238">DNA-binding</keyword>
<dbReference type="Proteomes" id="UP001345219">
    <property type="component" value="Chromosome 11"/>
</dbReference>
<dbReference type="GO" id="GO:0003700">
    <property type="term" value="F:DNA-binding transcription factor activity"/>
    <property type="evidence" value="ECO:0007669"/>
    <property type="project" value="InterPro"/>
</dbReference>
<dbReference type="GO" id="GO:0005634">
    <property type="term" value="C:nucleus"/>
    <property type="evidence" value="ECO:0007669"/>
    <property type="project" value="UniProtKB-SubCell"/>
</dbReference>
<feature type="region of interest" description="Disordered" evidence="7">
    <location>
        <begin position="130"/>
        <end position="228"/>
    </location>
</feature>
<keyword evidence="3" id="KW-0805">Transcription regulation</keyword>
<comment type="caution">
    <text evidence="9">The sequence shown here is derived from an EMBL/GenBank/DDBJ whole genome shotgun (WGS) entry which is preliminary data.</text>
</comment>
<gene>
    <name evidence="9" type="ORF">SAY87_013480</name>
</gene>
<dbReference type="Pfam" id="PF12498">
    <property type="entry name" value="bZIP_C"/>
    <property type="match status" value="1"/>
</dbReference>
<name>A0AAN7QD30_9MYRT</name>
<dbReference type="SUPFAM" id="SSF57959">
    <property type="entry name" value="Leucine zipper domain"/>
    <property type="match status" value="1"/>
</dbReference>
<evidence type="ECO:0000313" key="10">
    <source>
        <dbReference type="Proteomes" id="UP001345219"/>
    </source>
</evidence>
<evidence type="ECO:0000259" key="8">
    <source>
        <dbReference type="PROSITE" id="PS50217"/>
    </source>
</evidence>
<feature type="domain" description="BZIP" evidence="8">
    <location>
        <begin position="198"/>
        <end position="253"/>
    </location>
</feature>
<keyword evidence="6" id="KW-0539">Nucleus</keyword>
<evidence type="ECO:0000256" key="4">
    <source>
        <dbReference type="ARBA" id="ARBA00023125"/>
    </source>
</evidence>
<evidence type="ECO:0000256" key="2">
    <source>
        <dbReference type="ARBA" id="ARBA00007163"/>
    </source>
</evidence>
<dbReference type="AlphaFoldDB" id="A0AAN7QD30"/>
<dbReference type="EMBL" id="JAXIOK010000008">
    <property type="protein sequence ID" value="KAK4764042.1"/>
    <property type="molecule type" value="Genomic_DNA"/>
</dbReference>